<dbReference type="AlphaFoldDB" id="A0A2N9IIF1"/>
<name>A0A2N9IIF1_FAGSY</name>
<accession>A0A2N9IIF1</accession>
<proteinExistence type="predicted"/>
<feature type="domain" description="DUF6821" evidence="3">
    <location>
        <begin position="182"/>
        <end position="333"/>
    </location>
</feature>
<evidence type="ECO:0000256" key="2">
    <source>
        <dbReference type="SAM" id="Phobius"/>
    </source>
</evidence>
<feature type="region of interest" description="Disordered" evidence="1">
    <location>
        <begin position="66"/>
        <end position="109"/>
    </location>
</feature>
<dbReference type="Pfam" id="PF20705">
    <property type="entry name" value="DUF6821"/>
    <property type="match status" value="1"/>
</dbReference>
<feature type="transmembrane region" description="Helical" evidence="2">
    <location>
        <begin position="268"/>
        <end position="288"/>
    </location>
</feature>
<feature type="region of interest" description="Disordered" evidence="1">
    <location>
        <begin position="1"/>
        <end position="37"/>
    </location>
</feature>
<evidence type="ECO:0000259" key="3">
    <source>
        <dbReference type="Pfam" id="PF20705"/>
    </source>
</evidence>
<reference evidence="4" key="1">
    <citation type="submission" date="2018-02" db="EMBL/GenBank/DDBJ databases">
        <authorList>
            <person name="Cohen D.B."/>
            <person name="Kent A.D."/>
        </authorList>
    </citation>
    <scope>NUCLEOTIDE SEQUENCE</scope>
</reference>
<evidence type="ECO:0000313" key="4">
    <source>
        <dbReference type="EMBL" id="SPD25497.1"/>
    </source>
</evidence>
<gene>
    <name evidence="4" type="ORF">FSB_LOCUS53379</name>
</gene>
<dbReference type="InterPro" id="IPR045883">
    <property type="entry name" value="At4g13530-like"/>
</dbReference>
<organism evidence="4">
    <name type="scientific">Fagus sylvatica</name>
    <name type="common">Beechnut</name>
    <dbReference type="NCBI Taxonomy" id="28930"/>
    <lineage>
        <taxon>Eukaryota</taxon>
        <taxon>Viridiplantae</taxon>
        <taxon>Streptophyta</taxon>
        <taxon>Embryophyta</taxon>
        <taxon>Tracheophyta</taxon>
        <taxon>Spermatophyta</taxon>
        <taxon>Magnoliopsida</taxon>
        <taxon>eudicotyledons</taxon>
        <taxon>Gunneridae</taxon>
        <taxon>Pentapetalae</taxon>
        <taxon>rosids</taxon>
        <taxon>fabids</taxon>
        <taxon>Fagales</taxon>
        <taxon>Fagaceae</taxon>
        <taxon>Fagus</taxon>
    </lineage>
</organism>
<protein>
    <recommendedName>
        <fullName evidence="3">DUF6821 domain-containing protein</fullName>
    </recommendedName>
</protein>
<dbReference type="EMBL" id="OIVN01006119">
    <property type="protein sequence ID" value="SPD25497.1"/>
    <property type="molecule type" value="Genomic_DNA"/>
</dbReference>
<sequence length="349" mass="38611">MEGELQDWEVLHNSESGLVDSSESEETTLRDFEGIEGDSEGMIRSDYFSLESQERYSKTAIAVAASEAGDSVDSDNPSWVDPGSETRFASKNSGEFWSDSSSDRSDERKFGDFDAKHELSLSESAKSQLGIEGIEEMKAVDENSAKFDVFDVKNELGSSGNEKIQVGFEGFEEIQSRDKDSSVFWSDSGGDALVSMKFGDDYVEQRDEAELSSDLDGGNGSMNENKAVAVAEVKSDAKSGGEGERRTVVWWRVPFEVLKYCVFRVSPVWSFSAAAVVMGFLILGRRLYKMKRKSQSLQLKVAVDDKKVSQFMSRAARLNEAFSVVRRVPIIRPSLPAPGVAPWPVMSLR</sequence>
<dbReference type="InterPro" id="IPR049224">
    <property type="entry name" value="DUF6821"/>
</dbReference>
<dbReference type="PANTHER" id="PTHR33646:SF6">
    <property type="entry name" value="TRANSMEMBRANE PROTEIN"/>
    <property type="match status" value="1"/>
</dbReference>
<evidence type="ECO:0000256" key="1">
    <source>
        <dbReference type="SAM" id="MobiDB-lite"/>
    </source>
</evidence>
<keyword evidence="2" id="KW-0472">Membrane</keyword>
<keyword evidence="2" id="KW-1133">Transmembrane helix</keyword>
<dbReference type="PANTHER" id="PTHR33646">
    <property type="entry name" value="GB|AAF00631.1"/>
    <property type="match status" value="1"/>
</dbReference>
<keyword evidence="2" id="KW-0812">Transmembrane</keyword>